<dbReference type="Proteomes" id="UP001295469">
    <property type="component" value="Chromosome A03"/>
</dbReference>
<proteinExistence type="predicted"/>
<evidence type="ECO:0000313" key="1">
    <source>
        <dbReference type="EMBL" id="CAF2134074.1"/>
    </source>
</evidence>
<dbReference type="EMBL" id="HG994357">
    <property type="protein sequence ID" value="CAF2134074.1"/>
    <property type="molecule type" value="Genomic_DNA"/>
</dbReference>
<name>A0A816W8C7_BRANA</name>
<protein>
    <submittedName>
        <fullName evidence="1">(rape) hypothetical protein</fullName>
    </submittedName>
</protein>
<gene>
    <name evidence="1" type="ORF">DARMORV10_A03P67680.1</name>
</gene>
<dbReference type="AlphaFoldDB" id="A0A816W8C7"/>
<organism evidence="1">
    <name type="scientific">Brassica napus</name>
    <name type="common">Rape</name>
    <dbReference type="NCBI Taxonomy" id="3708"/>
    <lineage>
        <taxon>Eukaryota</taxon>
        <taxon>Viridiplantae</taxon>
        <taxon>Streptophyta</taxon>
        <taxon>Embryophyta</taxon>
        <taxon>Tracheophyta</taxon>
        <taxon>Spermatophyta</taxon>
        <taxon>Magnoliopsida</taxon>
        <taxon>eudicotyledons</taxon>
        <taxon>Gunneridae</taxon>
        <taxon>Pentapetalae</taxon>
        <taxon>rosids</taxon>
        <taxon>malvids</taxon>
        <taxon>Brassicales</taxon>
        <taxon>Brassicaceae</taxon>
        <taxon>Brassiceae</taxon>
        <taxon>Brassica</taxon>
    </lineage>
</organism>
<accession>A0A816W8C7</accession>
<reference evidence="1" key="1">
    <citation type="submission" date="2021-01" db="EMBL/GenBank/DDBJ databases">
        <authorList>
            <consortium name="Genoscope - CEA"/>
            <person name="William W."/>
        </authorList>
    </citation>
    <scope>NUCLEOTIDE SEQUENCE</scope>
</reference>
<sequence>MQIISKPMIKSSLKHMKNTTVAASVSSEELVFQLVRNCVEPLGKSKNLRDFHQESLSIGFHRKSSPPPNHHLPPPLMVFLFISAFE</sequence>